<evidence type="ECO:0000256" key="1">
    <source>
        <dbReference type="ARBA" id="ARBA00008354"/>
    </source>
</evidence>
<feature type="domain" description="Zinc finger ZPR1-type" evidence="5">
    <location>
        <begin position="152"/>
        <end position="251"/>
    </location>
</feature>
<dbReference type="InterPro" id="IPR004457">
    <property type="entry name" value="Znf_ZPR1"/>
</dbReference>
<keyword evidence="7" id="KW-1185">Reference proteome</keyword>
<dbReference type="Pfam" id="PF22794">
    <property type="entry name" value="jr-ZPR1"/>
    <property type="match status" value="2"/>
</dbReference>
<dbReference type="InterPro" id="IPR042451">
    <property type="entry name" value="ZPR1_A/B_dom"/>
</dbReference>
<evidence type="ECO:0000313" key="7">
    <source>
        <dbReference type="Proteomes" id="UP001465976"/>
    </source>
</evidence>
<dbReference type="PANTHER" id="PTHR10876">
    <property type="entry name" value="ZINC FINGER PROTEIN ZPR1"/>
    <property type="match status" value="1"/>
</dbReference>
<dbReference type="InterPro" id="IPR056180">
    <property type="entry name" value="ZPR1_jr_dom"/>
</dbReference>
<gene>
    <name evidence="6" type="primary">ZPR1_4</name>
    <name evidence="6" type="ORF">V5O48_013713</name>
</gene>
<comment type="caution">
    <text evidence="6">The sequence shown here is derived from an EMBL/GenBank/DDBJ whole genome shotgun (WGS) entry which is preliminary data.</text>
</comment>
<dbReference type="GO" id="GO:0008270">
    <property type="term" value="F:zinc ion binding"/>
    <property type="evidence" value="ECO:0007669"/>
    <property type="project" value="UniProtKB-KW"/>
</dbReference>
<dbReference type="Gene3D" id="2.20.25.420">
    <property type="entry name" value="ZPR1, zinc finger domain"/>
    <property type="match status" value="1"/>
</dbReference>
<keyword evidence="4" id="KW-0862">Zinc</keyword>
<comment type="similarity">
    <text evidence="1">Belongs to the ZPR1 family.</text>
</comment>
<keyword evidence="2" id="KW-0479">Metal-binding</keyword>
<dbReference type="InterPro" id="IPR042452">
    <property type="entry name" value="ZPR1_Znf1/2"/>
</dbReference>
<dbReference type="Gene3D" id="2.60.120.1040">
    <property type="entry name" value="ZPR1, A/B domain"/>
    <property type="match status" value="2"/>
</dbReference>
<reference evidence="6 7" key="1">
    <citation type="submission" date="2024-02" db="EMBL/GenBank/DDBJ databases">
        <title>A draft genome for the cacao thread blight pathogen Marasmius crinis-equi.</title>
        <authorList>
            <person name="Cohen S.P."/>
            <person name="Baruah I.K."/>
            <person name="Amoako-Attah I."/>
            <person name="Bukari Y."/>
            <person name="Meinhardt L.W."/>
            <person name="Bailey B.A."/>
        </authorList>
    </citation>
    <scope>NUCLEOTIDE SEQUENCE [LARGE SCALE GENOMIC DNA]</scope>
    <source>
        <strain evidence="6 7">GH-76</strain>
    </source>
</reference>
<evidence type="ECO:0000256" key="3">
    <source>
        <dbReference type="ARBA" id="ARBA00022771"/>
    </source>
</evidence>
<dbReference type="Proteomes" id="UP001465976">
    <property type="component" value="Unassembled WGS sequence"/>
</dbReference>
<name>A0ABR3EZA7_9AGAR</name>
<evidence type="ECO:0000259" key="5">
    <source>
        <dbReference type="SMART" id="SM00709"/>
    </source>
</evidence>
<organism evidence="6 7">
    <name type="scientific">Marasmius crinis-equi</name>
    <dbReference type="NCBI Taxonomy" id="585013"/>
    <lineage>
        <taxon>Eukaryota</taxon>
        <taxon>Fungi</taxon>
        <taxon>Dikarya</taxon>
        <taxon>Basidiomycota</taxon>
        <taxon>Agaricomycotina</taxon>
        <taxon>Agaricomycetes</taxon>
        <taxon>Agaricomycetidae</taxon>
        <taxon>Agaricales</taxon>
        <taxon>Marasmiineae</taxon>
        <taxon>Marasmiaceae</taxon>
        <taxon>Marasmius</taxon>
    </lineage>
</organism>
<accession>A0ABR3EZA7</accession>
<evidence type="ECO:0000313" key="6">
    <source>
        <dbReference type="EMBL" id="KAL0568270.1"/>
    </source>
</evidence>
<dbReference type="SMART" id="SM00709">
    <property type="entry name" value="Zpr1"/>
    <property type="match status" value="1"/>
</dbReference>
<dbReference type="InterPro" id="IPR040141">
    <property type="entry name" value="ZPR1"/>
</dbReference>
<evidence type="ECO:0000256" key="2">
    <source>
        <dbReference type="ARBA" id="ARBA00022723"/>
    </source>
</evidence>
<sequence>MSDQPLKKYQDPVTYEKLEVLTGRLREILGNDDEEAEGDETKTGEVQMSKLVSQKDLPMPALTVKLDDPSGNSWIECIGSMADPKWNLRTYLRTLEQNVALGLAAAPDEAKAGASRGTAKISFDDIGEDNEGSEAVEGGAEGSNEEIFVVYGTCSSHGYPLDTLMKKVNIPYFKDILMSTNCDCCGYRDNKGKSGATISEKSKKMSLKIEDKDSETAGLTIPEIDLILIHGTLGGWFTTLKGILEQVYEEL</sequence>
<evidence type="ECO:0000256" key="4">
    <source>
        <dbReference type="ARBA" id="ARBA00022833"/>
    </source>
</evidence>
<proteinExistence type="inferred from homology"/>
<keyword evidence="3 6" id="KW-0863">Zinc-finger</keyword>
<dbReference type="EMBL" id="JBAHYK010001377">
    <property type="protein sequence ID" value="KAL0568270.1"/>
    <property type="molecule type" value="Genomic_DNA"/>
</dbReference>
<protein>
    <submittedName>
        <fullName evidence="6">Nucleolar zinc-finger protein</fullName>
    </submittedName>
</protein>
<dbReference type="PANTHER" id="PTHR10876:SF0">
    <property type="entry name" value="ZINC FINGER PROTEIN ZPR1"/>
    <property type="match status" value="1"/>
</dbReference>
<dbReference type="Pfam" id="PF03367">
    <property type="entry name" value="Zn_ribbon_ZPR1"/>
    <property type="match status" value="1"/>
</dbReference>